<dbReference type="STRING" id="443610.VE25_10130"/>
<accession>A0A0F5FSQ0</accession>
<gene>
    <name evidence="3" type="ORF">VE25_10130</name>
</gene>
<dbReference type="RefSeq" id="WP_046108505.1">
    <property type="nucleotide sequence ID" value="NZ_JZEX01000105.1"/>
</dbReference>
<dbReference type="OrthoDB" id="8368551at2"/>
<evidence type="ECO:0000256" key="1">
    <source>
        <dbReference type="SAM" id="MobiDB-lite"/>
    </source>
</evidence>
<dbReference type="PATRIC" id="fig|443610.3.peg.203"/>
<dbReference type="AlphaFoldDB" id="A0A0F5FSQ0"/>
<name>A0A0F5FSQ0_9HYPH</name>
<protein>
    <recommendedName>
        <fullName evidence="5">DUF883 domain-containing protein</fullName>
    </recommendedName>
</protein>
<sequence>MADATPTTTRKSGNGTPRATAGKQKSLEDQVSQLQADLKSIADTLARISGDKVAEARDTAKGEVRHLQRQAQHVIDDVQSQASAFESELKGTIRERPLTAVASAVGIGFLLALLTRR</sequence>
<organism evidence="3 4">
    <name type="scientific">Devosia geojensis</name>
    <dbReference type="NCBI Taxonomy" id="443610"/>
    <lineage>
        <taxon>Bacteria</taxon>
        <taxon>Pseudomonadati</taxon>
        <taxon>Pseudomonadota</taxon>
        <taxon>Alphaproteobacteria</taxon>
        <taxon>Hyphomicrobiales</taxon>
        <taxon>Devosiaceae</taxon>
        <taxon>Devosia</taxon>
    </lineage>
</organism>
<keyword evidence="2" id="KW-0812">Transmembrane</keyword>
<keyword evidence="4" id="KW-1185">Reference proteome</keyword>
<keyword evidence="2" id="KW-0472">Membrane</keyword>
<feature type="region of interest" description="Disordered" evidence="1">
    <location>
        <begin position="1"/>
        <end position="28"/>
    </location>
</feature>
<reference evidence="3 4" key="1">
    <citation type="submission" date="2015-03" db="EMBL/GenBank/DDBJ databases">
        <authorList>
            <person name="Hassan Y.I."/>
            <person name="Lepp D."/>
            <person name="Li X.-Z."/>
            <person name="Zhou T."/>
        </authorList>
    </citation>
    <scope>NUCLEOTIDE SEQUENCE [LARGE SCALE GENOMIC DNA]</scope>
    <source>
        <strain evidence="3 4">BD-c194</strain>
    </source>
</reference>
<feature type="compositionally biased region" description="Polar residues" evidence="1">
    <location>
        <begin position="1"/>
        <end position="17"/>
    </location>
</feature>
<keyword evidence="2" id="KW-1133">Transmembrane helix</keyword>
<feature type="transmembrane region" description="Helical" evidence="2">
    <location>
        <begin position="97"/>
        <end position="115"/>
    </location>
</feature>
<evidence type="ECO:0008006" key="5">
    <source>
        <dbReference type="Google" id="ProtNLM"/>
    </source>
</evidence>
<dbReference type="Proteomes" id="UP000033632">
    <property type="component" value="Unassembled WGS sequence"/>
</dbReference>
<comment type="caution">
    <text evidence="3">The sequence shown here is derived from an EMBL/GenBank/DDBJ whole genome shotgun (WGS) entry which is preliminary data.</text>
</comment>
<proteinExistence type="predicted"/>
<evidence type="ECO:0000313" key="4">
    <source>
        <dbReference type="Proteomes" id="UP000033632"/>
    </source>
</evidence>
<evidence type="ECO:0000256" key="2">
    <source>
        <dbReference type="SAM" id="Phobius"/>
    </source>
</evidence>
<dbReference type="EMBL" id="JZEX01000105">
    <property type="protein sequence ID" value="KKB11901.1"/>
    <property type="molecule type" value="Genomic_DNA"/>
</dbReference>
<evidence type="ECO:0000313" key="3">
    <source>
        <dbReference type="EMBL" id="KKB11901.1"/>
    </source>
</evidence>